<name>A0A067MAW9_BOTB1</name>
<dbReference type="AlphaFoldDB" id="A0A067MAW9"/>
<dbReference type="OrthoDB" id="10253115at2759"/>
<feature type="domain" description="AMP-binding enzyme C-terminal" evidence="6">
    <location>
        <begin position="475"/>
        <end position="557"/>
    </location>
</feature>
<dbReference type="InterPro" id="IPR025110">
    <property type="entry name" value="AMP-bd_C"/>
</dbReference>
<evidence type="ECO:0000259" key="5">
    <source>
        <dbReference type="Pfam" id="PF00501"/>
    </source>
</evidence>
<keyword evidence="8" id="KW-1185">Reference proteome</keyword>
<dbReference type="STRING" id="930990.A0A067MAW9"/>
<evidence type="ECO:0000259" key="6">
    <source>
        <dbReference type="Pfam" id="PF13193"/>
    </source>
</evidence>
<dbReference type="PANTHER" id="PTHR43859">
    <property type="entry name" value="ACYL-ACTIVATING ENZYME"/>
    <property type="match status" value="1"/>
</dbReference>
<evidence type="ECO:0000313" key="7">
    <source>
        <dbReference type="EMBL" id="KDQ12888.1"/>
    </source>
</evidence>
<reference evidence="8" key="1">
    <citation type="journal article" date="2014" name="Proc. Natl. Acad. Sci. U.S.A.">
        <title>Extensive sampling of basidiomycete genomes demonstrates inadequacy of the white-rot/brown-rot paradigm for wood decay fungi.</title>
        <authorList>
            <person name="Riley R."/>
            <person name="Salamov A.A."/>
            <person name="Brown D.W."/>
            <person name="Nagy L.G."/>
            <person name="Floudas D."/>
            <person name="Held B.W."/>
            <person name="Levasseur A."/>
            <person name="Lombard V."/>
            <person name="Morin E."/>
            <person name="Otillar R."/>
            <person name="Lindquist E.A."/>
            <person name="Sun H."/>
            <person name="LaButti K.M."/>
            <person name="Schmutz J."/>
            <person name="Jabbour D."/>
            <person name="Luo H."/>
            <person name="Baker S.E."/>
            <person name="Pisabarro A.G."/>
            <person name="Walton J.D."/>
            <person name="Blanchette R.A."/>
            <person name="Henrissat B."/>
            <person name="Martin F."/>
            <person name="Cullen D."/>
            <person name="Hibbett D.S."/>
            <person name="Grigoriev I.V."/>
        </authorList>
    </citation>
    <scope>NUCLEOTIDE SEQUENCE [LARGE SCALE GENOMIC DNA]</scope>
    <source>
        <strain evidence="8">FD-172 SS1</strain>
    </source>
</reference>
<evidence type="ECO:0008006" key="9">
    <source>
        <dbReference type="Google" id="ProtNLM"/>
    </source>
</evidence>
<dbReference type="PANTHER" id="PTHR43859:SF4">
    <property type="entry name" value="BUTANOATE--COA LIGASE AAE1-RELATED"/>
    <property type="match status" value="1"/>
</dbReference>
<dbReference type="PROSITE" id="PS00455">
    <property type="entry name" value="AMP_BINDING"/>
    <property type="match status" value="1"/>
</dbReference>
<dbReference type="HOGENOM" id="CLU_000022_59_5_1"/>
<evidence type="ECO:0000256" key="3">
    <source>
        <dbReference type="ARBA" id="ARBA00022832"/>
    </source>
</evidence>
<gene>
    <name evidence="7" type="ORF">BOTBODRAFT_34031</name>
</gene>
<dbReference type="Pfam" id="PF13193">
    <property type="entry name" value="AMP-binding_C"/>
    <property type="match status" value="1"/>
</dbReference>
<evidence type="ECO:0000256" key="1">
    <source>
        <dbReference type="ARBA" id="ARBA00006432"/>
    </source>
</evidence>
<organism evidence="7 8">
    <name type="scientific">Botryobasidium botryosum (strain FD-172 SS1)</name>
    <dbReference type="NCBI Taxonomy" id="930990"/>
    <lineage>
        <taxon>Eukaryota</taxon>
        <taxon>Fungi</taxon>
        <taxon>Dikarya</taxon>
        <taxon>Basidiomycota</taxon>
        <taxon>Agaricomycotina</taxon>
        <taxon>Agaricomycetes</taxon>
        <taxon>Cantharellales</taxon>
        <taxon>Botryobasidiaceae</taxon>
        <taxon>Botryobasidium</taxon>
    </lineage>
</organism>
<proteinExistence type="inferred from homology"/>
<dbReference type="Pfam" id="PF00501">
    <property type="entry name" value="AMP-binding"/>
    <property type="match status" value="1"/>
</dbReference>
<dbReference type="Proteomes" id="UP000027195">
    <property type="component" value="Unassembled WGS sequence"/>
</dbReference>
<evidence type="ECO:0000256" key="4">
    <source>
        <dbReference type="ARBA" id="ARBA00023098"/>
    </source>
</evidence>
<dbReference type="GO" id="GO:0016874">
    <property type="term" value="F:ligase activity"/>
    <property type="evidence" value="ECO:0007669"/>
    <property type="project" value="UniProtKB-KW"/>
</dbReference>
<dbReference type="InParanoid" id="A0A067MAW9"/>
<dbReference type="SUPFAM" id="SSF56801">
    <property type="entry name" value="Acetyl-CoA synthetase-like"/>
    <property type="match status" value="1"/>
</dbReference>
<dbReference type="EMBL" id="KL198047">
    <property type="protein sequence ID" value="KDQ12888.1"/>
    <property type="molecule type" value="Genomic_DNA"/>
</dbReference>
<keyword evidence="3" id="KW-0276">Fatty acid metabolism</keyword>
<keyword evidence="4" id="KW-0443">Lipid metabolism</keyword>
<dbReference type="Gene3D" id="3.40.50.12780">
    <property type="entry name" value="N-terminal domain of ligase-like"/>
    <property type="match status" value="1"/>
</dbReference>
<dbReference type="InterPro" id="IPR045851">
    <property type="entry name" value="AMP-bd_C_sf"/>
</dbReference>
<dbReference type="Gene3D" id="3.30.300.30">
    <property type="match status" value="1"/>
</dbReference>
<dbReference type="InterPro" id="IPR020845">
    <property type="entry name" value="AMP-binding_CS"/>
</dbReference>
<dbReference type="InterPro" id="IPR000873">
    <property type="entry name" value="AMP-dep_synth/lig_dom"/>
</dbReference>
<accession>A0A067MAW9</accession>
<evidence type="ECO:0000256" key="2">
    <source>
        <dbReference type="ARBA" id="ARBA00022598"/>
    </source>
</evidence>
<sequence length="570" mass="63316">MDSPLLHTAQSYTPSQESLPPQNVQYRLRLPSGLPAHFTPLNPLTFVLRAALIHPNKLALAHPDVQHPRFYTFAVWCQRIQNLAYALIKYGIQPGDRVAIISPNCPLIADAHWGVLAARAVVTPINFRLTKPEVDYIIEHSGSKLVLVDHEFASLAEGITVPVVISQDTGLPDDPYEKFLAEGRHFSQERGWAGLDMDPNEDANATLCYTSGTTGRPKGVMTSLRGSYLAAIANAFEAKLSFDSVYLWVLPMFHAAGWTYPWSAVFAFSTQVTIRAVRFPDIWKHFIKSGVTHYCGAPTVQIGIVNAPEGRVLERPINAVIAGSSPTSHLIGELEKKNIHVTHVYGLTDTYGPFTRCYSRPEWREWSLEKRAEAMARQGHSFATADELRVVYSDGGDLLRDVPADGKTLGEIVVRGNILMKEYFKSPEETRAALRGGFFHTGDLAVHYPDGTVLISDRSKDLIISGGENASSLAIEQELAKFPDVLEVSVIARAHPKWGERPMAFVILQPHAEARWKGKEAEFEKELKRFAQKGLPGFARPEWVKVVKDLPKTSTGKIQKNVLRKTVAKL</sequence>
<evidence type="ECO:0000313" key="8">
    <source>
        <dbReference type="Proteomes" id="UP000027195"/>
    </source>
</evidence>
<feature type="domain" description="AMP-dependent synthetase/ligase" evidence="5">
    <location>
        <begin position="51"/>
        <end position="424"/>
    </location>
</feature>
<protein>
    <recommendedName>
        <fullName evidence="9">AMP-dependent synthetase/ligase domain-containing protein</fullName>
    </recommendedName>
</protein>
<dbReference type="GO" id="GO:0006631">
    <property type="term" value="P:fatty acid metabolic process"/>
    <property type="evidence" value="ECO:0007669"/>
    <property type="project" value="UniProtKB-KW"/>
</dbReference>
<dbReference type="InterPro" id="IPR042099">
    <property type="entry name" value="ANL_N_sf"/>
</dbReference>
<keyword evidence="2" id="KW-0436">Ligase</keyword>
<comment type="similarity">
    <text evidence="1">Belongs to the ATP-dependent AMP-binding enzyme family.</text>
</comment>